<dbReference type="InterPro" id="IPR037950">
    <property type="entry name" value="PgdA-like"/>
</dbReference>
<dbReference type="CDD" id="cd10938">
    <property type="entry name" value="CE4_HpPgdA_like"/>
    <property type="match status" value="1"/>
</dbReference>
<dbReference type="GO" id="GO:0005975">
    <property type="term" value="P:carbohydrate metabolic process"/>
    <property type="evidence" value="ECO:0007669"/>
    <property type="project" value="InterPro"/>
</dbReference>
<proteinExistence type="predicted"/>
<dbReference type="SUPFAM" id="SSF88713">
    <property type="entry name" value="Glycoside hydrolase/deacetylase"/>
    <property type="match status" value="1"/>
</dbReference>
<dbReference type="AlphaFoldDB" id="V1HG44"/>
<accession>V1HG44</accession>
<dbReference type="PANTHER" id="PTHR47561:SF1">
    <property type="entry name" value="POLYSACCHARIDE DEACETYLASE FAMILY PROTEIN (AFU_ORTHOLOGUE AFUA_6G05030)"/>
    <property type="match status" value="1"/>
</dbReference>
<dbReference type="InterPro" id="IPR011330">
    <property type="entry name" value="Glyco_hydro/deAcase_b/a-brl"/>
</dbReference>
<feature type="domain" description="NodB homology" evidence="1">
    <location>
        <begin position="35"/>
        <end position="268"/>
    </location>
</feature>
<dbReference type="PROSITE" id="PS51677">
    <property type="entry name" value="NODB"/>
    <property type="match status" value="1"/>
</dbReference>
<protein>
    <recommendedName>
        <fullName evidence="1">NodB homology domain-containing protein</fullName>
    </recommendedName>
</protein>
<evidence type="ECO:0000313" key="2">
    <source>
        <dbReference type="EMBL" id="ESE81804.1"/>
    </source>
</evidence>
<gene>
    <name evidence="2" type="ORF">SEI61121_19534</name>
</gene>
<dbReference type="InterPro" id="IPR002509">
    <property type="entry name" value="NODB_dom"/>
</dbReference>
<sequence length="311" mass="35606">MGYLKLPEGKRIAVNLGVDVDAQSLWLGGFNRPSPSFMSRGEFGAQVGVPRLLKLFKENNIRTTFFIPGHSVDTFPEISKAIFDAGHEIAHHGYYHENPTLVNRDTERRLMDLAFDCYKRHFGIRPAGYRSPYWDYSENTLDLLEEAGFLYDSSLMARDLVPYHPQRWQVNWETGNIAGPASAILEIPVSWYLDDFPALAYTGNQEGMSDTDGVLRRWKDIFTYAYNHQENGLYAMALHPQIIGHGHHMMMLSRLIEHIKGHDGVWFATCEEIARVWVDDEEDRQKMLRPDVRGVAPVPDDYGWPVNDSTS</sequence>
<dbReference type="STRING" id="1173950.SEI61121_19534"/>
<dbReference type="Pfam" id="PF01522">
    <property type="entry name" value="Polysacc_deac_1"/>
    <property type="match status" value="1"/>
</dbReference>
<dbReference type="Proteomes" id="UP000017304">
    <property type="component" value="Unassembled WGS sequence"/>
</dbReference>
<evidence type="ECO:0000259" key="1">
    <source>
        <dbReference type="PROSITE" id="PS51677"/>
    </source>
</evidence>
<dbReference type="PATRIC" id="fig|1173950.3.peg.4084"/>
<name>V1HG44_SALER</name>
<comment type="caution">
    <text evidence="2">The sequence shown here is derived from an EMBL/GenBank/DDBJ whole genome shotgun (WGS) entry which is preliminary data.</text>
</comment>
<organism evidence="2 3">
    <name type="scientific">Salmonella enterica subsp. indica serovar 6,14,25:z10:1,(2),7 str. 1121</name>
    <dbReference type="NCBI Taxonomy" id="1173950"/>
    <lineage>
        <taxon>Bacteria</taxon>
        <taxon>Pseudomonadati</taxon>
        <taxon>Pseudomonadota</taxon>
        <taxon>Gammaproteobacteria</taxon>
        <taxon>Enterobacterales</taxon>
        <taxon>Enterobacteriaceae</taxon>
        <taxon>Salmonella</taxon>
    </lineage>
</organism>
<reference evidence="2 3" key="1">
    <citation type="journal article" date="2013" name="Genome Biol. Evol.">
        <title>Phylogenetic diversity of the enteric pathogen Salmonella enterica subsp. enterica inferred from genome-wide reference-free SNP characters.</title>
        <authorList>
            <person name="Timme R.E."/>
            <person name="Pettengill J.B."/>
            <person name="Allard M.W."/>
            <person name="Strain E."/>
            <person name="Barrangou R."/>
            <person name="Wehnes C."/>
            <person name="Van Kessel J.S."/>
            <person name="Karns J.S."/>
            <person name="Musser S.M."/>
            <person name="Brown E.W."/>
        </authorList>
    </citation>
    <scope>NUCLEOTIDE SEQUENCE [LARGE SCALE GENOMIC DNA]</scope>
    <source>
        <strain evidence="2 3">1121</strain>
    </source>
</reference>
<evidence type="ECO:0000313" key="3">
    <source>
        <dbReference type="Proteomes" id="UP000017304"/>
    </source>
</evidence>
<dbReference type="EMBL" id="AOXI01000045">
    <property type="protein sequence ID" value="ESE81804.1"/>
    <property type="molecule type" value="Genomic_DNA"/>
</dbReference>
<dbReference type="Gene3D" id="3.20.20.370">
    <property type="entry name" value="Glycoside hydrolase/deacetylase"/>
    <property type="match status" value="1"/>
</dbReference>
<dbReference type="GO" id="GO:0016810">
    <property type="term" value="F:hydrolase activity, acting on carbon-nitrogen (but not peptide) bonds"/>
    <property type="evidence" value="ECO:0007669"/>
    <property type="project" value="InterPro"/>
</dbReference>
<dbReference type="PANTHER" id="PTHR47561">
    <property type="entry name" value="POLYSACCHARIDE DEACETYLASE FAMILY PROTEIN (AFU_ORTHOLOGUE AFUA_6G05030)"/>
    <property type="match status" value="1"/>
</dbReference>